<comment type="caution">
    <text evidence="1">The sequence shown here is derived from an EMBL/GenBank/DDBJ whole genome shotgun (WGS) entry which is preliminary data.</text>
</comment>
<protein>
    <submittedName>
        <fullName evidence="1">Uncharacterized protein</fullName>
    </submittedName>
</protein>
<sequence length="74" mass="7626">MDAHGIAAFLPRSAPVRRALAVCCAALLLAAAAVVDAGLYAVVYLALEGEPPSVDLVLRLAPRLRCAVLRGCSP</sequence>
<organism evidence="1 2">
    <name type="scientific">Ramlibacter pallidus</name>
    <dbReference type="NCBI Taxonomy" id="2780087"/>
    <lineage>
        <taxon>Bacteria</taxon>
        <taxon>Pseudomonadati</taxon>
        <taxon>Pseudomonadota</taxon>
        <taxon>Betaproteobacteria</taxon>
        <taxon>Burkholderiales</taxon>
        <taxon>Comamonadaceae</taxon>
        <taxon>Ramlibacter</taxon>
    </lineage>
</organism>
<evidence type="ECO:0000313" key="2">
    <source>
        <dbReference type="Proteomes" id="UP000806285"/>
    </source>
</evidence>
<proteinExistence type="predicted"/>
<dbReference type="RefSeq" id="WP_193674677.1">
    <property type="nucleotide sequence ID" value="NZ_JADDIV010000001.1"/>
</dbReference>
<keyword evidence="2" id="KW-1185">Reference proteome</keyword>
<accession>A0ABR9RXR8</accession>
<dbReference type="EMBL" id="JADDIV010000001">
    <property type="protein sequence ID" value="MBE7366036.1"/>
    <property type="molecule type" value="Genomic_DNA"/>
</dbReference>
<dbReference type="Proteomes" id="UP000806285">
    <property type="component" value="Unassembled WGS sequence"/>
</dbReference>
<name>A0ABR9RXR8_9BURK</name>
<gene>
    <name evidence="1" type="ORF">IM787_00520</name>
</gene>
<reference evidence="1 2" key="1">
    <citation type="submission" date="2020-10" db="EMBL/GenBank/DDBJ databases">
        <title>Ramlibacter sp. HM2 16S ribosomal RNA gene Genome sequencing and assembly.</title>
        <authorList>
            <person name="Kang M."/>
        </authorList>
    </citation>
    <scope>NUCLEOTIDE SEQUENCE [LARGE SCALE GENOMIC DNA]</scope>
    <source>
        <strain evidence="1 2">HM2</strain>
    </source>
</reference>
<evidence type="ECO:0000313" key="1">
    <source>
        <dbReference type="EMBL" id="MBE7366036.1"/>
    </source>
</evidence>